<proteinExistence type="predicted"/>
<dbReference type="Gene3D" id="3.30.1180.10">
    <property type="match status" value="1"/>
</dbReference>
<dbReference type="Gene3D" id="3.40.50.10170">
    <property type="match status" value="1"/>
</dbReference>
<dbReference type="PANTHER" id="PTHR33434:SF2">
    <property type="entry name" value="FATTY ACID-BINDING PROTEIN TM_1468"/>
    <property type="match status" value="1"/>
</dbReference>
<dbReference type="Pfam" id="PF02645">
    <property type="entry name" value="DegV"/>
    <property type="match status" value="1"/>
</dbReference>
<organism evidence="2 3">
    <name type="scientific">Lancefieldella rimae</name>
    <dbReference type="NCBI Taxonomy" id="1383"/>
    <lineage>
        <taxon>Bacteria</taxon>
        <taxon>Bacillati</taxon>
        <taxon>Actinomycetota</taxon>
        <taxon>Coriobacteriia</taxon>
        <taxon>Coriobacteriales</taxon>
        <taxon>Atopobiaceae</taxon>
        <taxon>Lancefieldella</taxon>
    </lineage>
</organism>
<dbReference type="PANTHER" id="PTHR33434">
    <property type="entry name" value="DEGV DOMAIN-CONTAINING PROTEIN DR_1986-RELATED"/>
    <property type="match status" value="1"/>
</dbReference>
<dbReference type="NCBIfam" id="TIGR00762">
    <property type="entry name" value="DegV"/>
    <property type="match status" value="1"/>
</dbReference>
<evidence type="ECO:0000313" key="3">
    <source>
        <dbReference type="Proteomes" id="UP000698335"/>
    </source>
</evidence>
<dbReference type="InterPro" id="IPR043168">
    <property type="entry name" value="DegV_C"/>
</dbReference>
<dbReference type="PROSITE" id="PS51482">
    <property type="entry name" value="DEGV"/>
    <property type="match status" value="1"/>
</dbReference>
<sequence>MSKKRIAVLTDSGTNTPAEFIVAHDIRVAPLRINYSDGTTYESTVNITPEQIAARFDQEIPSTSLPSPEKIHTLFDDVKASGYDAAVFICISSGLSATCDTVRMIAQDISDLPITVVDTKNIGIAAGLMVIEAVRLIEAGVPYEELEQKLVAASQRTRVFFSVPALNFLRKGGRISEAVYRIGSVLNIKPVLTCEPTGTYGVAKRTRGWEKSLKEELILAATEAQKYPHVHAAISCSAPNLIYTEMEERMRQAIPNIVDFVTSDIGSDLLVHTGPGLVGIAVQGIDEASL</sequence>
<protein>
    <submittedName>
        <fullName evidence="2">DegV family protein</fullName>
    </submittedName>
</protein>
<reference evidence="2" key="1">
    <citation type="submission" date="2020-04" db="EMBL/GenBank/DDBJ databases">
        <title>Deep metagenomics examines the oral microbiome during advanced dental caries in children, revealing novel taxa and co-occurrences with host molecules.</title>
        <authorList>
            <person name="Baker J.L."/>
            <person name="Morton J.T."/>
            <person name="Dinis M."/>
            <person name="Alvarez R."/>
            <person name="Tran N.C."/>
            <person name="Knight R."/>
            <person name="Edlund A."/>
        </authorList>
    </citation>
    <scope>NUCLEOTIDE SEQUENCE</scope>
    <source>
        <strain evidence="2">JCVI_38_bin.5</strain>
    </source>
</reference>
<evidence type="ECO:0000256" key="1">
    <source>
        <dbReference type="ARBA" id="ARBA00023121"/>
    </source>
</evidence>
<dbReference type="AlphaFoldDB" id="A0A930VXF6"/>
<name>A0A930VXF6_9ACTN</name>
<dbReference type="SUPFAM" id="SSF82549">
    <property type="entry name" value="DAK1/DegV-like"/>
    <property type="match status" value="1"/>
</dbReference>
<accession>A0A930VXF6</accession>
<comment type="caution">
    <text evidence="2">The sequence shown here is derived from an EMBL/GenBank/DDBJ whole genome shotgun (WGS) entry which is preliminary data.</text>
</comment>
<dbReference type="InterPro" id="IPR050270">
    <property type="entry name" value="DegV_domain_contain"/>
</dbReference>
<evidence type="ECO:0000313" key="2">
    <source>
        <dbReference type="EMBL" id="MBF4807624.1"/>
    </source>
</evidence>
<dbReference type="EMBL" id="JABZGW010000087">
    <property type="protein sequence ID" value="MBF4807624.1"/>
    <property type="molecule type" value="Genomic_DNA"/>
</dbReference>
<dbReference type="Proteomes" id="UP000698335">
    <property type="component" value="Unassembled WGS sequence"/>
</dbReference>
<dbReference type="InterPro" id="IPR003797">
    <property type="entry name" value="DegV"/>
</dbReference>
<dbReference type="GO" id="GO:0008289">
    <property type="term" value="F:lipid binding"/>
    <property type="evidence" value="ECO:0007669"/>
    <property type="project" value="UniProtKB-KW"/>
</dbReference>
<keyword evidence="1" id="KW-0446">Lipid-binding</keyword>
<gene>
    <name evidence="2" type="ORF">HXK26_02865</name>
</gene>